<protein>
    <submittedName>
        <fullName evidence="2">Uncharacterized protein</fullName>
    </submittedName>
</protein>
<sequence>LAKHAGTNGNPCLRLVLLFLFQSEGYSGNASPVEEVVEEGSKSEVDDEDDGNGEALFFSYCVWF</sequence>
<dbReference type="Proteomes" id="UP000287651">
    <property type="component" value="Unassembled WGS sequence"/>
</dbReference>
<accession>A0A426ZA16</accession>
<reference evidence="2 3" key="1">
    <citation type="journal article" date="2014" name="Agronomy (Basel)">
        <title>A Draft Genome Sequence for Ensete ventricosum, the Drought-Tolerant Tree Against Hunger.</title>
        <authorList>
            <person name="Harrison J."/>
            <person name="Moore K.A."/>
            <person name="Paszkiewicz K."/>
            <person name="Jones T."/>
            <person name="Grant M."/>
            <person name="Ambacheew D."/>
            <person name="Muzemil S."/>
            <person name="Studholme D.J."/>
        </authorList>
    </citation>
    <scope>NUCLEOTIDE SEQUENCE [LARGE SCALE GENOMIC DNA]</scope>
</reference>
<comment type="caution">
    <text evidence="2">The sequence shown here is derived from an EMBL/GenBank/DDBJ whole genome shotgun (WGS) entry which is preliminary data.</text>
</comment>
<gene>
    <name evidence="2" type="ORF">B296_00010423</name>
</gene>
<evidence type="ECO:0000313" key="2">
    <source>
        <dbReference type="EMBL" id="RRT60814.1"/>
    </source>
</evidence>
<name>A0A426ZA16_ENSVE</name>
<feature type="signal peptide" evidence="1">
    <location>
        <begin position="1"/>
        <end position="27"/>
    </location>
</feature>
<keyword evidence="1" id="KW-0732">Signal</keyword>
<dbReference type="AlphaFoldDB" id="A0A426ZA16"/>
<proteinExistence type="predicted"/>
<feature type="non-terminal residue" evidence="2">
    <location>
        <position position="1"/>
    </location>
</feature>
<dbReference type="EMBL" id="AMZH03007635">
    <property type="protein sequence ID" value="RRT60814.1"/>
    <property type="molecule type" value="Genomic_DNA"/>
</dbReference>
<evidence type="ECO:0000313" key="3">
    <source>
        <dbReference type="Proteomes" id="UP000287651"/>
    </source>
</evidence>
<evidence type="ECO:0000256" key="1">
    <source>
        <dbReference type="SAM" id="SignalP"/>
    </source>
</evidence>
<feature type="chain" id="PRO_5019043604" evidence="1">
    <location>
        <begin position="28"/>
        <end position="64"/>
    </location>
</feature>
<organism evidence="2 3">
    <name type="scientific">Ensete ventricosum</name>
    <name type="common">Abyssinian banana</name>
    <name type="synonym">Musa ensete</name>
    <dbReference type="NCBI Taxonomy" id="4639"/>
    <lineage>
        <taxon>Eukaryota</taxon>
        <taxon>Viridiplantae</taxon>
        <taxon>Streptophyta</taxon>
        <taxon>Embryophyta</taxon>
        <taxon>Tracheophyta</taxon>
        <taxon>Spermatophyta</taxon>
        <taxon>Magnoliopsida</taxon>
        <taxon>Liliopsida</taxon>
        <taxon>Zingiberales</taxon>
        <taxon>Musaceae</taxon>
        <taxon>Ensete</taxon>
    </lineage>
</organism>